<evidence type="ECO:0000256" key="2">
    <source>
        <dbReference type="ARBA" id="ARBA00022692"/>
    </source>
</evidence>
<keyword evidence="3 5" id="KW-1133">Transmembrane helix</keyword>
<accession>A0A6L5XXD0</accession>
<comment type="subcellular location">
    <subcellularLocation>
        <location evidence="1">Membrane</location>
        <topology evidence="1">Multi-pass membrane protein</topology>
    </subcellularLocation>
</comment>
<sequence length="284" mass="32967">MKFLNKLERKYGRHAISGLMRYIVIINLAGAAIGILAPNFYYQYLVLDVGLIMKGQIWRLFTYIFAPGITRYDLMNPLNILWFALGTYLYYWIGNSLENAWGAFRFNLYYISGYILNIIASVLIYIAFGISFPIGLDFINQSLFLAFAALYPNIQLLLFFVIPIKVKWLGIFYGCILAYEVFSNLVAGNFIYAFAIVVAMLNFLLFFFGTRNYQRVSPSQMKRRATYKREVNKAAGGITRHKCAICGRTELDDENLEFRFCSKCDGNYEYCMEHLFTHQHVHKH</sequence>
<keyword evidence="4 5" id="KW-0472">Membrane</keyword>
<keyword evidence="6" id="KW-0645">Protease</keyword>
<dbReference type="RefSeq" id="WP_154518328.1">
    <property type="nucleotide sequence ID" value="NZ_VUMT01000006.1"/>
</dbReference>
<evidence type="ECO:0000256" key="1">
    <source>
        <dbReference type="ARBA" id="ARBA00004141"/>
    </source>
</evidence>
<dbReference type="GO" id="GO:0008233">
    <property type="term" value="F:peptidase activity"/>
    <property type="evidence" value="ECO:0007669"/>
    <property type="project" value="UniProtKB-KW"/>
</dbReference>
<protein>
    <submittedName>
        <fullName evidence="6">Rhomboid family intramembrane serine protease</fullName>
    </submittedName>
</protein>
<evidence type="ECO:0000256" key="5">
    <source>
        <dbReference type="SAM" id="Phobius"/>
    </source>
</evidence>
<dbReference type="Gene3D" id="1.20.1540.10">
    <property type="entry name" value="Rhomboid-like"/>
    <property type="match status" value="1"/>
</dbReference>
<feature type="transmembrane region" description="Helical" evidence="5">
    <location>
        <begin position="143"/>
        <end position="164"/>
    </location>
</feature>
<evidence type="ECO:0000256" key="3">
    <source>
        <dbReference type="ARBA" id="ARBA00022989"/>
    </source>
</evidence>
<keyword evidence="2 5" id="KW-0812">Transmembrane</keyword>
<gene>
    <name evidence="6" type="ORF">FYJ58_05260</name>
</gene>
<feature type="transmembrane region" description="Helical" evidence="5">
    <location>
        <begin position="190"/>
        <end position="213"/>
    </location>
</feature>
<reference evidence="6 7" key="1">
    <citation type="submission" date="2019-08" db="EMBL/GenBank/DDBJ databases">
        <title>In-depth cultivation of the pig gut microbiome towards novel bacterial diversity and tailored functional studies.</title>
        <authorList>
            <person name="Wylensek D."/>
            <person name="Hitch T.C.A."/>
            <person name="Clavel T."/>
        </authorList>
    </citation>
    <scope>NUCLEOTIDE SEQUENCE [LARGE SCALE GENOMIC DNA]</scope>
    <source>
        <strain evidence="6 7">WCA-693-APC-MOT-I</strain>
    </source>
</reference>
<feature type="transmembrane region" description="Helical" evidence="5">
    <location>
        <begin position="78"/>
        <end position="94"/>
    </location>
</feature>
<keyword evidence="6" id="KW-0378">Hydrolase</keyword>
<dbReference type="Proteomes" id="UP000482209">
    <property type="component" value="Unassembled WGS sequence"/>
</dbReference>
<evidence type="ECO:0000313" key="7">
    <source>
        <dbReference type="Proteomes" id="UP000482209"/>
    </source>
</evidence>
<comment type="caution">
    <text evidence="6">The sequence shown here is derived from an EMBL/GenBank/DDBJ whole genome shotgun (WGS) entry which is preliminary data.</text>
</comment>
<organism evidence="6 7">
    <name type="scientific">Velocimicrobium porci</name>
    <dbReference type="NCBI Taxonomy" id="2606634"/>
    <lineage>
        <taxon>Bacteria</taxon>
        <taxon>Bacillati</taxon>
        <taxon>Bacillota</taxon>
        <taxon>Clostridia</taxon>
        <taxon>Lachnospirales</taxon>
        <taxon>Lachnospiraceae</taxon>
        <taxon>Velocimicrobium</taxon>
    </lineage>
</organism>
<feature type="transmembrane region" description="Helical" evidence="5">
    <location>
        <begin position="114"/>
        <end position="136"/>
    </location>
</feature>
<dbReference type="SUPFAM" id="SSF144091">
    <property type="entry name" value="Rhomboid-like"/>
    <property type="match status" value="1"/>
</dbReference>
<dbReference type="AlphaFoldDB" id="A0A6L5XXD0"/>
<evidence type="ECO:0000256" key="4">
    <source>
        <dbReference type="ARBA" id="ARBA00023136"/>
    </source>
</evidence>
<proteinExistence type="predicted"/>
<dbReference type="GO" id="GO:0006508">
    <property type="term" value="P:proteolysis"/>
    <property type="evidence" value="ECO:0007669"/>
    <property type="project" value="UniProtKB-KW"/>
</dbReference>
<dbReference type="GO" id="GO:0016020">
    <property type="term" value="C:membrane"/>
    <property type="evidence" value="ECO:0007669"/>
    <property type="project" value="UniProtKB-SubCell"/>
</dbReference>
<feature type="transmembrane region" description="Helical" evidence="5">
    <location>
        <begin position="20"/>
        <end position="38"/>
    </location>
</feature>
<evidence type="ECO:0000313" key="6">
    <source>
        <dbReference type="EMBL" id="MSS63284.1"/>
    </source>
</evidence>
<dbReference type="InterPro" id="IPR035952">
    <property type="entry name" value="Rhomboid-like_sf"/>
</dbReference>
<name>A0A6L5XXD0_9FIRM</name>
<keyword evidence="7" id="KW-1185">Reference proteome</keyword>
<dbReference type="EMBL" id="VUMT01000006">
    <property type="protein sequence ID" value="MSS63284.1"/>
    <property type="molecule type" value="Genomic_DNA"/>
</dbReference>